<evidence type="ECO:0000313" key="6">
    <source>
        <dbReference type="EMBL" id="GLR67842.1"/>
    </source>
</evidence>
<feature type="transmembrane region" description="Helical" evidence="5">
    <location>
        <begin position="12"/>
        <end position="29"/>
    </location>
</feature>
<dbReference type="EMBL" id="BSOS01000068">
    <property type="protein sequence ID" value="GLR67842.1"/>
    <property type="molecule type" value="Genomic_DNA"/>
</dbReference>
<feature type="transmembrane region" description="Helical" evidence="5">
    <location>
        <begin position="66"/>
        <end position="84"/>
    </location>
</feature>
<protein>
    <recommendedName>
        <fullName evidence="5">Probable membrane transporter protein</fullName>
    </recommendedName>
</protein>
<comment type="caution">
    <text evidence="6">The sequence shown here is derived from an EMBL/GenBank/DDBJ whole genome shotgun (WGS) entry which is preliminary data.</text>
</comment>
<dbReference type="InterPro" id="IPR002781">
    <property type="entry name" value="TM_pro_TauE-like"/>
</dbReference>
<evidence type="ECO:0000256" key="2">
    <source>
        <dbReference type="ARBA" id="ARBA00022692"/>
    </source>
</evidence>
<keyword evidence="5" id="KW-1003">Cell membrane</keyword>
<comment type="similarity">
    <text evidence="5">Belongs to the 4-toluene sulfonate uptake permease (TSUP) (TC 2.A.102) family.</text>
</comment>
<dbReference type="Proteomes" id="UP001156641">
    <property type="component" value="Unassembled WGS sequence"/>
</dbReference>
<dbReference type="Pfam" id="PF01925">
    <property type="entry name" value="TauE"/>
    <property type="match status" value="1"/>
</dbReference>
<evidence type="ECO:0000313" key="7">
    <source>
        <dbReference type="Proteomes" id="UP001156641"/>
    </source>
</evidence>
<keyword evidence="7" id="KW-1185">Reference proteome</keyword>
<keyword evidence="4 5" id="KW-0472">Membrane</keyword>
<evidence type="ECO:0000256" key="4">
    <source>
        <dbReference type="ARBA" id="ARBA00023136"/>
    </source>
</evidence>
<gene>
    <name evidence="6" type="ORF">GCM10010909_25230</name>
</gene>
<keyword evidence="3 5" id="KW-1133">Transmembrane helix</keyword>
<sequence length="88" mass="9581">MGFEKEELIQALGLPFTISTIAMAAGLAWHGAFHAGNLAASALAIIPALIGMWAGQSIRERLSPQLFRRSFLVFLLLIGSEMLLRPFL</sequence>
<evidence type="ECO:0000256" key="3">
    <source>
        <dbReference type="ARBA" id="ARBA00022989"/>
    </source>
</evidence>
<evidence type="ECO:0000256" key="1">
    <source>
        <dbReference type="ARBA" id="ARBA00004141"/>
    </source>
</evidence>
<reference evidence="7" key="1">
    <citation type="journal article" date="2019" name="Int. J. Syst. Evol. Microbiol.">
        <title>The Global Catalogue of Microorganisms (GCM) 10K type strain sequencing project: providing services to taxonomists for standard genome sequencing and annotation.</title>
        <authorList>
            <consortium name="The Broad Institute Genomics Platform"/>
            <consortium name="The Broad Institute Genome Sequencing Center for Infectious Disease"/>
            <person name="Wu L."/>
            <person name="Ma J."/>
        </authorList>
    </citation>
    <scope>NUCLEOTIDE SEQUENCE [LARGE SCALE GENOMIC DNA]</scope>
    <source>
        <strain evidence="7">NBRC 112502</strain>
    </source>
</reference>
<name>A0ABQ6A991_9PROT</name>
<proteinExistence type="inferred from homology"/>
<comment type="subcellular location">
    <subcellularLocation>
        <location evidence="5">Cell membrane</location>
        <topology evidence="5">Multi-pass membrane protein</topology>
    </subcellularLocation>
    <subcellularLocation>
        <location evidence="1">Membrane</location>
        <topology evidence="1">Multi-pass membrane protein</topology>
    </subcellularLocation>
</comment>
<evidence type="ECO:0000256" key="5">
    <source>
        <dbReference type="RuleBase" id="RU363041"/>
    </source>
</evidence>
<feature type="transmembrane region" description="Helical" evidence="5">
    <location>
        <begin position="35"/>
        <end position="54"/>
    </location>
</feature>
<keyword evidence="2 5" id="KW-0812">Transmembrane</keyword>
<organism evidence="6 7">
    <name type="scientific">Acidocella aquatica</name>
    <dbReference type="NCBI Taxonomy" id="1922313"/>
    <lineage>
        <taxon>Bacteria</taxon>
        <taxon>Pseudomonadati</taxon>
        <taxon>Pseudomonadota</taxon>
        <taxon>Alphaproteobacteria</taxon>
        <taxon>Acetobacterales</taxon>
        <taxon>Acidocellaceae</taxon>
        <taxon>Acidocella</taxon>
    </lineage>
</organism>
<accession>A0ABQ6A991</accession>